<dbReference type="Proteomes" id="UP001362999">
    <property type="component" value="Unassembled WGS sequence"/>
</dbReference>
<organism evidence="10 11">
    <name type="scientific">Favolaschia claudopus</name>
    <dbReference type="NCBI Taxonomy" id="2862362"/>
    <lineage>
        <taxon>Eukaryota</taxon>
        <taxon>Fungi</taxon>
        <taxon>Dikarya</taxon>
        <taxon>Basidiomycota</taxon>
        <taxon>Agaricomycotina</taxon>
        <taxon>Agaricomycetes</taxon>
        <taxon>Agaricomycetidae</taxon>
        <taxon>Agaricales</taxon>
        <taxon>Marasmiineae</taxon>
        <taxon>Mycenaceae</taxon>
        <taxon>Favolaschia</taxon>
    </lineage>
</organism>
<dbReference type="GO" id="GO:0000105">
    <property type="term" value="P:L-histidine biosynthetic process"/>
    <property type="evidence" value="ECO:0007669"/>
    <property type="project" value="UniProtKB-UniRule"/>
</dbReference>
<keyword evidence="5 8" id="KW-0378">Hydrolase</keyword>
<gene>
    <name evidence="10" type="ORF">R3P38DRAFT_2942691</name>
</gene>
<accession>A0AAW0BIG9</accession>
<evidence type="ECO:0000256" key="7">
    <source>
        <dbReference type="ARBA" id="ARBA00049158"/>
    </source>
</evidence>
<comment type="pathway">
    <text evidence="1 8">Amino-acid biosynthesis; L-histidine biosynthesis; L-histidine from 5-phospho-alpha-D-ribose 1-diphosphate: step 8/9.</text>
</comment>
<dbReference type="InterPro" id="IPR010140">
    <property type="entry name" value="Histidinol_P_phosphatase_HisJ"/>
</dbReference>
<evidence type="ECO:0000256" key="4">
    <source>
        <dbReference type="ARBA" id="ARBA00022605"/>
    </source>
</evidence>
<keyword evidence="4 8" id="KW-0028">Amino-acid biosynthesis</keyword>
<dbReference type="GO" id="GO:0004401">
    <property type="term" value="F:histidinol-phosphatase activity"/>
    <property type="evidence" value="ECO:0007669"/>
    <property type="project" value="UniProtKB-UniRule"/>
</dbReference>
<dbReference type="Pfam" id="PF02811">
    <property type="entry name" value="PHP"/>
    <property type="match status" value="1"/>
</dbReference>
<evidence type="ECO:0000256" key="1">
    <source>
        <dbReference type="ARBA" id="ARBA00004970"/>
    </source>
</evidence>
<proteinExistence type="inferred from homology"/>
<dbReference type="InterPro" id="IPR004013">
    <property type="entry name" value="PHP_dom"/>
</dbReference>
<comment type="caution">
    <text evidence="10">The sequence shown here is derived from an EMBL/GenBank/DDBJ whole genome shotgun (WGS) entry which is preliminary data.</text>
</comment>
<protein>
    <recommendedName>
        <fullName evidence="3 8">Histidinol-phosphatase</fullName>
        <shortName evidence="8">HolPase</shortName>
        <ecNumber evidence="3 8">3.1.3.15</ecNumber>
    </recommendedName>
</protein>
<evidence type="ECO:0000256" key="6">
    <source>
        <dbReference type="ARBA" id="ARBA00023102"/>
    </source>
</evidence>
<keyword evidence="11" id="KW-1185">Reference proteome</keyword>
<sequence length="303" mass="34482">MHSHHSHSGQFCKHATGTLEEVVLEAIRQGFEVYGLSEHVPRYRQIDLYPEEEGLTLSQLSSQFEHFLVEAHRLKALYAPQIRLLVGLETEFITALDLESLDALLQKHQGQVEYIVGSVHHLNGTPIDFDRQTFEKAVESVDGSSAFLCAYFDAQYEVLRRFHPEVVGHLDLCRLYTPTLQFSQFPDALERVKRNILYAIDYGALFEINAAALRKNWETPYPGVDLLQIILEHGGRLALSDDSHGPQAVGLNYGHLPGYLERAGVADLWFLEYSETPNTYGRNVRAVKMEQNWATHPFWSQSS</sequence>
<evidence type="ECO:0000313" key="10">
    <source>
        <dbReference type="EMBL" id="KAK7026582.1"/>
    </source>
</evidence>
<comment type="catalytic activity">
    <reaction evidence="7 8">
        <text>L-histidinol phosphate + H2O = L-histidinol + phosphate</text>
        <dbReference type="Rhea" id="RHEA:14465"/>
        <dbReference type="ChEBI" id="CHEBI:15377"/>
        <dbReference type="ChEBI" id="CHEBI:43474"/>
        <dbReference type="ChEBI" id="CHEBI:57699"/>
        <dbReference type="ChEBI" id="CHEBI:57980"/>
        <dbReference type="EC" id="3.1.3.15"/>
    </reaction>
</comment>
<dbReference type="CDD" id="cd12110">
    <property type="entry name" value="PHP_HisPPase_Hisj_like"/>
    <property type="match status" value="1"/>
</dbReference>
<reference evidence="10 11" key="1">
    <citation type="journal article" date="2024" name="J Genomics">
        <title>Draft genome sequencing and assembly of Favolaschia claudopus CIRM-BRFM 2984 isolated from oak limbs.</title>
        <authorList>
            <person name="Navarro D."/>
            <person name="Drula E."/>
            <person name="Chaduli D."/>
            <person name="Cazenave R."/>
            <person name="Ahrendt S."/>
            <person name="Wang J."/>
            <person name="Lipzen A."/>
            <person name="Daum C."/>
            <person name="Barry K."/>
            <person name="Grigoriev I.V."/>
            <person name="Favel A."/>
            <person name="Rosso M.N."/>
            <person name="Martin F."/>
        </authorList>
    </citation>
    <scope>NUCLEOTIDE SEQUENCE [LARGE SCALE GENOMIC DNA]</scope>
    <source>
        <strain evidence="10 11">CIRM-BRFM 2984</strain>
    </source>
</reference>
<evidence type="ECO:0000256" key="3">
    <source>
        <dbReference type="ARBA" id="ARBA00013085"/>
    </source>
</evidence>
<name>A0AAW0BIG9_9AGAR</name>
<feature type="domain" description="PHP" evidence="9">
    <location>
        <begin position="4"/>
        <end position="210"/>
    </location>
</feature>
<dbReference type="InterPro" id="IPR016195">
    <property type="entry name" value="Pol/histidinol_Pase-like"/>
</dbReference>
<dbReference type="GO" id="GO:0005737">
    <property type="term" value="C:cytoplasm"/>
    <property type="evidence" value="ECO:0007669"/>
    <property type="project" value="TreeGrafter"/>
</dbReference>
<evidence type="ECO:0000256" key="5">
    <source>
        <dbReference type="ARBA" id="ARBA00022801"/>
    </source>
</evidence>
<dbReference type="EC" id="3.1.3.15" evidence="3 8"/>
<keyword evidence="6 8" id="KW-0368">Histidine biosynthesis</keyword>
<dbReference type="AlphaFoldDB" id="A0AAW0BIG9"/>
<evidence type="ECO:0000256" key="2">
    <source>
        <dbReference type="ARBA" id="ARBA00009152"/>
    </source>
</evidence>
<dbReference type="PANTHER" id="PTHR21039">
    <property type="entry name" value="HISTIDINOL PHOSPHATASE-RELATED"/>
    <property type="match status" value="1"/>
</dbReference>
<evidence type="ECO:0000313" key="11">
    <source>
        <dbReference type="Proteomes" id="UP001362999"/>
    </source>
</evidence>
<dbReference type="PANTHER" id="PTHR21039:SF0">
    <property type="entry name" value="HISTIDINOL-PHOSPHATASE"/>
    <property type="match status" value="1"/>
</dbReference>
<dbReference type="SUPFAM" id="SSF89550">
    <property type="entry name" value="PHP domain-like"/>
    <property type="match status" value="1"/>
</dbReference>
<dbReference type="NCBIfam" id="TIGR01856">
    <property type="entry name" value="hisJ_fam"/>
    <property type="match status" value="1"/>
</dbReference>
<evidence type="ECO:0000256" key="8">
    <source>
        <dbReference type="RuleBase" id="RU366003"/>
    </source>
</evidence>
<evidence type="ECO:0000259" key="9">
    <source>
        <dbReference type="Pfam" id="PF02811"/>
    </source>
</evidence>
<comment type="similarity">
    <text evidence="2 8">Belongs to the PHP hydrolase family. HisK subfamily.</text>
</comment>
<dbReference type="EMBL" id="JAWWNJ010000031">
    <property type="protein sequence ID" value="KAK7026582.1"/>
    <property type="molecule type" value="Genomic_DNA"/>
</dbReference>
<dbReference type="Gene3D" id="3.20.20.140">
    <property type="entry name" value="Metal-dependent hydrolases"/>
    <property type="match status" value="1"/>
</dbReference>